<feature type="region of interest" description="Disordered" evidence="2">
    <location>
        <begin position="225"/>
        <end position="247"/>
    </location>
</feature>
<reference evidence="4 5" key="1">
    <citation type="submission" date="2023-08" db="EMBL/GenBank/DDBJ databases">
        <title>Black Yeasts Isolated from many extreme environments.</title>
        <authorList>
            <person name="Coleine C."/>
            <person name="Stajich J.E."/>
            <person name="Selbmann L."/>
        </authorList>
    </citation>
    <scope>NUCLEOTIDE SEQUENCE [LARGE SCALE GENOMIC DNA]</scope>
    <source>
        <strain evidence="4 5">CCFEE 536</strain>
    </source>
</reference>
<feature type="compositionally biased region" description="Basic and acidic residues" evidence="2">
    <location>
        <begin position="225"/>
        <end position="238"/>
    </location>
</feature>
<evidence type="ECO:0000259" key="3">
    <source>
        <dbReference type="PROSITE" id="PS50008"/>
    </source>
</evidence>
<dbReference type="SMART" id="SM00149">
    <property type="entry name" value="PLCYc"/>
    <property type="match status" value="1"/>
</dbReference>
<name>A0ABR0KTA9_9PEZI</name>
<dbReference type="CDD" id="cd08598">
    <property type="entry name" value="PI-PLC1c_yeast"/>
    <property type="match status" value="1"/>
</dbReference>
<dbReference type="Proteomes" id="UP001357485">
    <property type="component" value="Unassembled WGS sequence"/>
</dbReference>
<dbReference type="PANTHER" id="PTHR10336">
    <property type="entry name" value="PHOSPHOINOSITIDE-SPECIFIC PHOSPHOLIPASE C FAMILY PROTEIN"/>
    <property type="match status" value="1"/>
</dbReference>
<dbReference type="InterPro" id="IPR000909">
    <property type="entry name" value="PLipase_C_PInositol-sp_X_dom"/>
</dbReference>
<dbReference type="PROSITE" id="PS50008">
    <property type="entry name" value="PIPLC_Y_DOMAIN"/>
    <property type="match status" value="1"/>
</dbReference>
<feature type="compositionally biased region" description="Low complexity" evidence="2">
    <location>
        <begin position="374"/>
        <end position="391"/>
    </location>
</feature>
<organism evidence="4 5">
    <name type="scientific">Cryomyces antarcticus</name>
    <dbReference type="NCBI Taxonomy" id="329879"/>
    <lineage>
        <taxon>Eukaryota</taxon>
        <taxon>Fungi</taxon>
        <taxon>Dikarya</taxon>
        <taxon>Ascomycota</taxon>
        <taxon>Pezizomycotina</taxon>
        <taxon>Dothideomycetes</taxon>
        <taxon>Dothideomycetes incertae sedis</taxon>
        <taxon>Cryomyces</taxon>
    </lineage>
</organism>
<dbReference type="PROSITE" id="PS50007">
    <property type="entry name" value="PIPLC_X_DOMAIN"/>
    <property type="match status" value="1"/>
</dbReference>
<feature type="region of interest" description="Disordered" evidence="2">
    <location>
        <begin position="374"/>
        <end position="393"/>
    </location>
</feature>
<comment type="caution">
    <text evidence="4">The sequence shown here is derived from an EMBL/GenBank/DDBJ whole genome shotgun (WGS) entry which is preliminary data.</text>
</comment>
<dbReference type="Gene3D" id="3.20.20.190">
    <property type="entry name" value="Phosphatidylinositol (PI) phosphodiesterase"/>
    <property type="match status" value="1"/>
</dbReference>
<feature type="region of interest" description="Disordered" evidence="2">
    <location>
        <begin position="348"/>
        <end position="368"/>
    </location>
</feature>
<dbReference type="SMART" id="SM00148">
    <property type="entry name" value="PLCXc"/>
    <property type="match status" value="1"/>
</dbReference>
<dbReference type="InterPro" id="IPR001192">
    <property type="entry name" value="PI-PLC_fam"/>
</dbReference>
<dbReference type="PRINTS" id="PR00390">
    <property type="entry name" value="PHPHLIPASEC"/>
</dbReference>
<keyword evidence="5" id="KW-1185">Reference proteome</keyword>
<feature type="compositionally biased region" description="Pro residues" evidence="2">
    <location>
        <begin position="351"/>
        <end position="364"/>
    </location>
</feature>
<dbReference type="Pfam" id="PF00387">
    <property type="entry name" value="PI-PLC-Y"/>
    <property type="match status" value="1"/>
</dbReference>
<dbReference type="SUPFAM" id="SSF51695">
    <property type="entry name" value="PLC-like phosphodiesterases"/>
    <property type="match status" value="1"/>
</dbReference>
<feature type="region of interest" description="Disordered" evidence="2">
    <location>
        <begin position="84"/>
        <end position="108"/>
    </location>
</feature>
<feature type="compositionally biased region" description="Gly residues" evidence="2">
    <location>
        <begin position="516"/>
        <end position="529"/>
    </location>
</feature>
<accession>A0ABR0KTA9</accession>
<dbReference type="InterPro" id="IPR035892">
    <property type="entry name" value="C2_domain_sf"/>
</dbReference>
<comment type="catalytic activity">
    <reaction evidence="1">
        <text>a 1,2-diacyl-sn-glycero-3-phospho-(1D-myo-inositol-4,5-bisphosphate) + H2O = 1D-myo-inositol 1,4,5-trisphosphate + a 1,2-diacyl-sn-glycerol + H(+)</text>
        <dbReference type="Rhea" id="RHEA:33179"/>
        <dbReference type="ChEBI" id="CHEBI:15377"/>
        <dbReference type="ChEBI" id="CHEBI:15378"/>
        <dbReference type="ChEBI" id="CHEBI:17815"/>
        <dbReference type="ChEBI" id="CHEBI:58456"/>
        <dbReference type="ChEBI" id="CHEBI:203600"/>
        <dbReference type="EC" id="3.1.4.11"/>
    </reaction>
</comment>
<gene>
    <name evidence="4" type="ORF">LTR16_002369</name>
</gene>
<feature type="domain" description="PI-PLC Y-box" evidence="3">
    <location>
        <begin position="402"/>
        <end position="515"/>
    </location>
</feature>
<feature type="region of interest" description="Disordered" evidence="2">
    <location>
        <begin position="516"/>
        <end position="538"/>
    </location>
</feature>
<keyword evidence="1" id="KW-0443">Lipid metabolism</keyword>
<dbReference type="Pfam" id="PF00388">
    <property type="entry name" value="PI-PLC-X"/>
    <property type="match status" value="1"/>
</dbReference>
<dbReference type="Gene3D" id="2.60.40.150">
    <property type="entry name" value="C2 domain"/>
    <property type="match status" value="1"/>
</dbReference>
<dbReference type="SUPFAM" id="SSF49562">
    <property type="entry name" value="C2 domain (Calcium/lipid-binding domain, CaLB)"/>
    <property type="match status" value="1"/>
</dbReference>
<protein>
    <recommendedName>
        <fullName evidence="1">Phosphoinositide phospholipase C</fullName>
        <ecNumber evidence="1">3.1.4.11</ecNumber>
    </recommendedName>
</protein>
<dbReference type="InterPro" id="IPR001711">
    <property type="entry name" value="PLipase_C_Pinositol-sp_Y"/>
</dbReference>
<evidence type="ECO:0000256" key="1">
    <source>
        <dbReference type="RuleBase" id="RU361133"/>
    </source>
</evidence>
<evidence type="ECO:0000313" key="4">
    <source>
        <dbReference type="EMBL" id="KAK5129186.1"/>
    </source>
</evidence>
<dbReference type="EMBL" id="JAVRRA010024796">
    <property type="protein sequence ID" value="KAK5129186.1"/>
    <property type="molecule type" value="Genomic_DNA"/>
</dbReference>
<keyword evidence="1" id="KW-0378">Hydrolase</keyword>
<dbReference type="InterPro" id="IPR017946">
    <property type="entry name" value="PLC-like_Pdiesterase_TIM-brl"/>
</dbReference>
<feature type="region of interest" description="Disordered" evidence="2">
    <location>
        <begin position="589"/>
        <end position="626"/>
    </location>
</feature>
<evidence type="ECO:0000313" key="5">
    <source>
        <dbReference type="Proteomes" id="UP001357485"/>
    </source>
</evidence>
<feature type="non-terminal residue" evidence="4">
    <location>
        <position position="1"/>
    </location>
</feature>
<keyword evidence="1" id="KW-0442">Lipid degradation</keyword>
<dbReference type="EC" id="3.1.4.11" evidence="1"/>
<proteinExistence type="predicted"/>
<evidence type="ECO:0000256" key="2">
    <source>
        <dbReference type="SAM" id="MobiDB-lite"/>
    </source>
</evidence>
<dbReference type="CDD" id="cd00275">
    <property type="entry name" value="C2_PLC_like"/>
    <property type="match status" value="1"/>
</dbReference>
<dbReference type="PANTHER" id="PTHR10336:SF82">
    <property type="entry name" value="PHOSPHOINOSITIDE PHOSPHOLIPASE C"/>
    <property type="match status" value="1"/>
</dbReference>
<sequence length="720" mass="78154">YDPFASRGDSIVHDMNPTADPVNAELQAGGGNPASSLTAKEIITFSPTILSHLKQIYEHEVRRVAPGFNLESCHERSADSAAHITGHNESTQGHVYERSSEQKAPSTPFGSFDEFLAHAASSSCNALGPPKTYDLHHPISSYFISSSHNTYLTGNQLYSRSSTDGYKNVLLRGCRCIEIDVWDGESPDDTSGSSSDEEPEVHGLRNRLKHGLGHLGHHLPAASEYKERASRAQQEQHRAPKPWRSQAARAEPRVLHGYTATREVPFRDVCETIGKYAFQTSDMPVIVSLEVHACLEQQEIMVEIMEEMWRDHLVDHPLPESGGDAHDATDIPLPKLSDLRNKILIKVKYTPPKPPPSKKPPPAPEQLANIDSTLPSAALPDSSDSDSASSAHAQKSKILSTLSRLGVYTRSYHFRSFSTPEAAIPTHVFALSEKSLLGVHAADPAALFAHNRDFLMRAYPKGLRVSSSNLDPAPFWQQGVQMVALNWQVWDRGMMLNEAMFAGEGGWVLKPEGYRGSNGHGGGDGGGSGSLSTTAAMQQPDHAARAPPSLAIEVLAAQNLPLPPSCKDERHFRPYVKCELHLFSPPPAPAARAYTTTPTPPTPPHNNGGGRGPPKLKQRTRPSRGADADFGRQLLRFDAVGAVGAGAAGPGPGSGTRATEALSFVRFKVMHDDSFGRDDLAAWACLRLDRVREGYVFVHLYDARGMQTAGVLLVRVAKGG</sequence>